<accession>A0ABM1MBX1</accession>
<dbReference type="SUPFAM" id="SSF56436">
    <property type="entry name" value="C-type lectin-like"/>
    <property type="match status" value="1"/>
</dbReference>
<dbReference type="InterPro" id="IPR016186">
    <property type="entry name" value="C-type_lectin-like/link_sf"/>
</dbReference>
<name>A0ABM1MBX1_NICVS</name>
<sequence length="183" mass="21365">MLTTVEISIKTREFPSIHHNVRTMNLTKASDFLLLLLLASTSLSQPTYNRSTYVYKNKVYHIETFFKTTFYSAFMYCNKLGMNLLMITAEDEFDKITDFIKSKVKYEKDLMFWTAGAAVEPKEFHWMYTGLPVELNTRWLQGEPNNLSGSEYCLQLWMNKPSVFVLNDQSCTTKSYFVCQTTN</sequence>
<keyword evidence="4" id="KW-1185">Reference proteome</keyword>
<keyword evidence="2" id="KW-0732">Signal</keyword>
<dbReference type="RefSeq" id="XP_017772071.1">
    <property type="nucleotide sequence ID" value="XM_017916582.1"/>
</dbReference>
<dbReference type="InterPro" id="IPR001304">
    <property type="entry name" value="C-type_lectin-like"/>
</dbReference>
<dbReference type="InterPro" id="IPR016187">
    <property type="entry name" value="CTDL_fold"/>
</dbReference>
<gene>
    <name evidence="5 6" type="primary">LOC108559335</name>
</gene>
<reference evidence="5 6" key="1">
    <citation type="submission" date="2025-05" db="UniProtKB">
        <authorList>
            <consortium name="RefSeq"/>
        </authorList>
    </citation>
    <scope>IDENTIFICATION</scope>
    <source>
        <tissue evidence="5 6">Whole Larva</tissue>
    </source>
</reference>
<dbReference type="RefSeq" id="XP_017772079.1">
    <property type="nucleotide sequence ID" value="XM_017916590.1"/>
</dbReference>
<protein>
    <submittedName>
        <fullName evidence="5 6">C-type lectin 37Db-like</fullName>
    </submittedName>
</protein>
<proteinExistence type="predicted"/>
<dbReference type="GeneID" id="108559335"/>
<feature type="chain" id="PRO_5045022687" evidence="2">
    <location>
        <begin position="45"/>
        <end position="183"/>
    </location>
</feature>
<dbReference type="PANTHER" id="PTHR22802:SF465">
    <property type="entry name" value="AT17652P-RELATED"/>
    <property type="match status" value="1"/>
</dbReference>
<evidence type="ECO:0000256" key="2">
    <source>
        <dbReference type="SAM" id="SignalP"/>
    </source>
</evidence>
<dbReference type="SMART" id="SM00034">
    <property type="entry name" value="CLECT"/>
    <property type="match status" value="1"/>
</dbReference>
<dbReference type="Gene3D" id="3.10.100.10">
    <property type="entry name" value="Mannose-Binding Protein A, subunit A"/>
    <property type="match status" value="1"/>
</dbReference>
<evidence type="ECO:0000313" key="5">
    <source>
        <dbReference type="RefSeq" id="XP_017772071.1"/>
    </source>
</evidence>
<dbReference type="InterPro" id="IPR018378">
    <property type="entry name" value="C-type_lectin_CS"/>
</dbReference>
<dbReference type="CDD" id="cd00037">
    <property type="entry name" value="CLECT"/>
    <property type="match status" value="1"/>
</dbReference>
<evidence type="ECO:0000259" key="3">
    <source>
        <dbReference type="PROSITE" id="PS50041"/>
    </source>
</evidence>
<keyword evidence="1" id="KW-1015">Disulfide bond</keyword>
<dbReference type="PROSITE" id="PS50041">
    <property type="entry name" value="C_TYPE_LECTIN_2"/>
    <property type="match status" value="1"/>
</dbReference>
<dbReference type="PANTHER" id="PTHR22802">
    <property type="entry name" value="C-TYPE LECTIN SUPERFAMILY MEMBER"/>
    <property type="match status" value="1"/>
</dbReference>
<dbReference type="PROSITE" id="PS00615">
    <property type="entry name" value="C_TYPE_LECTIN_1"/>
    <property type="match status" value="1"/>
</dbReference>
<feature type="domain" description="C-type lectin" evidence="3">
    <location>
        <begin position="55"/>
        <end position="180"/>
    </location>
</feature>
<feature type="signal peptide" evidence="2">
    <location>
        <begin position="1"/>
        <end position="44"/>
    </location>
</feature>
<dbReference type="Proteomes" id="UP000695000">
    <property type="component" value="Unplaced"/>
</dbReference>
<dbReference type="InterPro" id="IPR051004">
    <property type="entry name" value="DC-SIGN_domain-containing"/>
</dbReference>
<organism evidence="4 5">
    <name type="scientific">Nicrophorus vespilloides</name>
    <name type="common">Boreal carrion beetle</name>
    <dbReference type="NCBI Taxonomy" id="110193"/>
    <lineage>
        <taxon>Eukaryota</taxon>
        <taxon>Metazoa</taxon>
        <taxon>Ecdysozoa</taxon>
        <taxon>Arthropoda</taxon>
        <taxon>Hexapoda</taxon>
        <taxon>Insecta</taxon>
        <taxon>Pterygota</taxon>
        <taxon>Neoptera</taxon>
        <taxon>Endopterygota</taxon>
        <taxon>Coleoptera</taxon>
        <taxon>Polyphaga</taxon>
        <taxon>Staphyliniformia</taxon>
        <taxon>Silphidae</taxon>
        <taxon>Nicrophorinae</taxon>
        <taxon>Nicrophorus</taxon>
    </lineage>
</organism>
<dbReference type="Pfam" id="PF00059">
    <property type="entry name" value="Lectin_C"/>
    <property type="match status" value="1"/>
</dbReference>
<evidence type="ECO:0000313" key="4">
    <source>
        <dbReference type="Proteomes" id="UP000695000"/>
    </source>
</evidence>
<evidence type="ECO:0000313" key="6">
    <source>
        <dbReference type="RefSeq" id="XP_017772079.1"/>
    </source>
</evidence>
<evidence type="ECO:0000256" key="1">
    <source>
        <dbReference type="ARBA" id="ARBA00023157"/>
    </source>
</evidence>